<organism evidence="1 2">
    <name type="scientific">Symbiodinium necroappetens</name>
    <dbReference type="NCBI Taxonomy" id="1628268"/>
    <lineage>
        <taxon>Eukaryota</taxon>
        <taxon>Sar</taxon>
        <taxon>Alveolata</taxon>
        <taxon>Dinophyceae</taxon>
        <taxon>Suessiales</taxon>
        <taxon>Symbiodiniaceae</taxon>
        <taxon>Symbiodinium</taxon>
    </lineage>
</organism>
<dbReference type="Gene3D" id="3.40.50.150">
    <property type="entry name" value="Vaccinia Virus protein VP39"/>
    <property type="match status" value="1"/>
</dbReference>
<evidence type="ECO:0000313" key="1">
    <source>
        <dbReference type="EMBL" id="CAE7430309.1"/>
    </source>
</evidence>
<dbReference type="AlphaFoldDB" id="A0A812RA37"/>
<accession>A0A812RA37</accession>
<dbReference type="OrthoDB" id="186626at2759"/>
<name>A0A812RA37_9DINO</name>
<proteinExistence type="predicted"/>
<feature type="non-terminal residue" evidence="1">
    <location>
        <position position="1"/>
    </location>
</feature>
<sequence>MGLLLPGAVVVADNVLKPGSPLFLWRLCKGESYDNHVVRVREFAMPSDDWMSVSVLRQQAAEEFAESSVDVPVVEKAKGVSPAGSWPTAPEELIQLQWESDRIRAQATRPGSGSVSFDEWAKYATHMK</sequence>
<keyword evidence="2" id="KW-1185">Reference proteome</keyword>
<gene>
    <name evidence="1" type="primary">COMT</name>
    <name evidence="1" type="ORF">SNEC2469_LOCUS11813</name>
</gene>
<dbReference type="EMBL" id="CAJNJA010018745">
    <property type="protein sequence ID" value="CAE7430309.1"/>
    <property type="molecule type" value="Genomic_DNA"/>
</dbReference>
<reference evidence="1" key="1">
    <citation type="submission" date="2021-02" db="EMBL/GenBank/DDBJ databases">
        <authorList>
            <person name="Dougan E. K."/>
            <person name="Rhodes N."/>
            <person name="Thang M."/>
            <person name="Chan C."/>
        </authorList>
    </citation>
    <scope>NUCLEOTIDE SEQUENCE</scope>
</reference>
<evidence type="ECO:0000313" key="2">
    <source>
        <dbReference type="Proteomes" id="UP000601435"/>
    </source>
</evidence>
<protein>
    <submittedName>
        <fullName evidence="1">COMT protein</fullName>
    </submittedName>
</protein>
<comment type="caution">
    <text evidence="1">The sequence shown here is derived from an EMBL/GenBank/DDBJ whole genome shotgun (WGS) entry which is preliminary data.</text>
</comment>
<dbReference type="Proteomes" id="UP000601435">
    <property type="component" value="Unassembled WGS sequence"/>
</dbReference>
<dbReference type="InterPro" id="IPR029063">
    <property type="entry name" value="SAM-dependent_MTases_sf"/>
</dbReference>